<keyword evidence="1" id="KW-0175">Coiled coil</keyword>
<protein>
    <submittedName>
        <fullName evidence="3">Uncharacterized protein</fullName>
    </submittedName>
</protein>
<proteinExistence type="predicted"/>
<sequence length="87" mass="9608">MMKALVAALFALTVSLSPALYAQDQAAYQAKLEELQSMIKKLQGELDTAKSSRDSLNVELKRNESEIADLLKNIERINAELAAQKKS</sequence>
<evidence type="ECO:0000256" key="2">
    <source>
        <dbReference type="SAM" id="SignalP"/>
    </source>
</evidence>
<keyword evidence="4" id="KW-1185">Reference proteome</keyword>
<dbReference type="Proteomes" id="UP001595840">
    <property type="component" value="Unassembled WGS sequence"/>
</dbReference>
<evidence type="ECO:0000256" key="1">
    <source>
        <dbReference type="SAM" id="Coils"/>
    </source>
</evidence>
<reference evidence="4" key="1">
    <citation type="journal article" date="2019" name="Int. J. Syst. Evol. Microbiol.">
        <title>The Global Catalogue of Microorganisms (GCM) 10K type strain sequencing project: providing services to taxonomists for standard genome sequencing and annotation.</title>
        <authorList>
            <consortium name="The Broad Institute Genomics Platform"/>
            <consortium name="The Broad Institute Genome Sequencing Center for Infectious Disease"/>
            <person name="Wu L."/>
            <person name="Ma J."/>
        </authorList>
    </citation>
    <scope>NUCLEOTIDE SEQUENCE [LARGE SCALE GENOMIC DNA]</scope>
    <source>
        <strain evidence="4">CECT 8570</strain>
    </source>
</reference>
<comment type="caution">
    <text evidence="3">The sequence shown here is derived from an EMBL/GenBank/DDBJ whole genome shotgun (WGS) entry which is preliminary data.</text>
</comment>
<gene>
    <name evidence="3" type="ORF">ACFOX3_10095</name>
</gene>
<evidence type="ECO:0000313" key="3">
    <source>
        <dbReference type="EMBL" id="MFC4362655.1"/>
    </source>
</evidence>
<dbReference type="EMBL" id="JBHSCX010000008">
    <property type="protein sequence ID" value="MFC4362655.1"/>
    <property type="molecule type" value="Genomic_DNA"/>
</dbReference>
<feature type="chain" id="PRO_5046595506" evidence="2">
    <location>
        <begin position="23"/>
        <end position="87"/>
    </location>
</feature>
<keyword evidence="2" id="KW-0732">Signal</keyword>
<accession>A0ABV8V607</accession>
<evidence type="ECO:0000313" key="4">
    <source>
        <dbReference type="Proteomes" id="UP001595840"/>
    </source>
</evidence>
<name>A0ABV8V607_9GAMM</name>
<organism evidence="3 4">
    <name type="scientific">Simiduia curdlanivorans</name>
    <dbReference type="NCBI Taxonomy" id="1492769"/>
    <lineage>
        <taxon>Bacteria</taxon>
        <taxon>Pseudomonadati</taxon>
        <taxon>Pseudomonadota</taxon>
        <taxon>Gammaproteobacteria</taxon>
        <taxon>Cellvibrionales</taxon>
        <taxon>Cellvibrionaceae</taxon>
        <taxon>Simiduia</taxon>
    </lineage>
</organism>
<feature type="signal peptide" evidence="2">
    <location>
        <begin position="1"/>
        <end position="22"/>
    </location>
</feature>
<feature type="coiled-coil region" evidence="1">
    <location>
        <begin position="25"/>
        <end position="87"/>
    </location>
</feature>
<dbReference type="RefSeq" id="WP_290259293.1">
    <property type="nucleotide sequence ID" value="NZ_JAUFQG010000004.1"/>
</dbReference>